<dbReference type="SUPFAM" id="SSF53335">
    <property type="entry name" value="S-adenosyl-L-methionine-dependent methyltransferases"/>
    <property type="match status" value="1"/>
</dbReference>
<dbReference type="Gene3D" id="2.60.40.1180">
    <property type="entry name" value="Golgi alpha-mannosidase II"/>
    <property type="match status" value="1"/>
</dbReference>
<sequence length="287" mass="32310">MDDQYRLLDFGDGRKLESVGGYLIDRPCPAAAWSKPADKSKWQNVDARYDADTKRWTYHSPWPKDHSIQCEGFKMPSGATPFGHIGFFPEQADNWRWLAESEFTDSVPTATPNTDRPKGLNLFGYTGASTLAMIRGGFQVAHVDAAKPNVHAVRIAAKANGWDDPPIRYLVDDAAKFAAREVRRDKRYHTIVLDPPAYGHGPSGRSWRLERDLWPLLEDCLRLIDANRFRLLISGHSPEVDQGDVTDFLSQSKHLDPSSLRITSGRSQLTDQAGRALDTGFFVRVER</sequence>
<reference evidence="1 2" key="1">
    <citation type="submission" date="2019-02" db="EMBL/GenBank/DDBJ databases">
        <title>Deep-cultivation of Planctomycetes and their phenomic and genomic characterization uncovers novel biology.</title>
        <authorList>
            <person name="Wiegand S."/>
            <person name="Jogler M."/>
            <person name="Boedeker C."/>
            <person name="Pinto D."/>
            <person name="Vollmers J."/>
            <person name="Rivas-Marin E."/>
            <person name="Kohn T."/>
            <person name="Peeters S.H."/>
            <person name="Heuer A."/>
            <person name="Rast P."/>
            <person name="Oberbeckmann S."/>
            <person name="Bunk B."/>
            <person name="Jeske O."/>
            <person name="Meyerdierks A."/>
            <person name="Storesund J.E."/>
            <person name="Kallscheuer N."/>
            <person name="Luecker S."/>
            <person name="Lage O.M."/>
            <person name="Pohl T."/>
            <person name="Merkel B.J."/>
            <person name="Hornburger P."/>
            <person name="Mueller R.-W."/>
            <person name="Bruemmer F."/>
            <person name="Labrenz M."/>
            <person name="Spormann A.M."/>
            <person name="Op Den Camp H."/>
            <person name="Overmann J."/>
            <person name="Amann R."/>
            <person name="Jetten M.S.M."/>
            <person name="Mascher T."/>
            <person name="Medema M.H."/>
            <person name="Devos D.P."/>
            <person name="Kaster A.-K."/>
            <person name="Ovreas L."/>
            <person name="Rohde M."/>
            <person name="Galperin M.Y."/>
            <person name="Jogler C."/>
        </authorList>
    </citation>
    <scope>NUCLEOTIDE SEQUENCE [LARGE SCALE GENOMIC DNA]</scope>
    <source>
        <strain evidence="1 2">Poly51</strain>
    </source>
</reference>
<dbReference type="GO" id="GO:0008168">
    <property type="term" value="F:methyltransferase activity"/>
    <property type="evidence" value="ECO:0007669"/>
    <property type="project" value="UniProtKB-KW"/>
</dbReference>
<dbReference type="EMBL" id="SJPW01000005">
    <property type="protein sequence ID" value="TWU50518.1"/>
    <property type="molecule type" value="Genomic_DNA"/>
</dbReference>
<dbReference type="Proteomes" id="UP000318288">
    <property type="component" value="Unassembled WGS sequence"/>
</dbReference>
<dbReference type="InterPro" id="IPR013780">
    <property type="entry name" value="Glyco_hydro_b"/>
</dbReference>
<dbReference type="RefSeq" id="WP_146459249.1">
    <property type="nucleotide sequence ID" value="NZ_SJPW01000005.1"/>
</dbReference>
<dbReference type="PANTHER" id="PTHR43042:SF2">
    <property type="entry name" value="SAM-DEPENDENT METHYLTRANSFERASE"/>
    <property type="match status" value="1"/>
</dbReference>
<dbReference type="AlphaFoldDB" id="A0A5C6ENR0"/>
<organism evidence="1 2">
    <name type="scientific">Rubripirellula tenax</name>
    <dbReference type="NCBI Taxonomy" id="2528015"/>
    <lineage>
        <taxon>Bacteria</taxon>
        <taxon>Pseudomonadati</taxon>
        <taxon>Planctomycetota</taxon>
        <taxon>Planctomycetia</taxon>
        <taxon>Pirellulales</taxon>
        <taxon>Pirellulaceae</taxon>
        <taxon>Rubripirellula</taxon>
    </lineage>
</organism>
<keyword evidence="2" id="KW-1185">Reference proteome</keyword>
<gene>
    <name evidence="1" type="primary">rlmL</name>
    <name evidence="1" type="ORF">Poly51_38080</name>
</gene>
<dbReference type="OrthoDB" id="9805492at2"/>
<dbReference type="EC" id="2.1.1.264" evidence="1"/>
<keyword evidence="1" id="KW-0808">Transferase</keyword>
<proteinExistence type="predicted"/>
<dbReference type="GO" id="GO:0032259">
    <property type="term" value="P:methylation"/>
    <property type="evidence" value="ECO:0007669"/>
    <property type="project" value="UniProtKB-KW"/>
</dbReference>
<dbReference type="PANTHER" id="PTHR43042">
    <property type="entry name" value="SAM-DEPENDENT METHYLTRANSFERASE"/>
    <property type="match status" value="1"/>
</dbReference>
<accession>A0A5C6ENR0</accession>
<evidence type="ECO:0000313" key="1">
    <source>
        <dbReference type="EMBL" id="TWU50518.1"/>
    </source>
</evidence>
<name>A0A5C6ENR0_9BACT</name>
<protein>
    <submittedName>
        <fullName evidence="1">Ribosomal RNA large subunit methyltransferase K/L</fullName>
        <ecNumber evidence="1">2.1.1.264</ecNumber>
    </submittedName>
</protein>
<keyword evidence="1" id="KW-0489">Methyltransferase</keyword>
<comment type="caution">
    <text evidence="1">The sequence shown here is derived from an EMBL/GenBank/DDBJ whole genome shotgun (WGS) entry which is preliminary data.</text>
</comment>
<dbReference type="InterPro" id="IPR029063">
    <property type="entry name" value="SAM-dependent_MTases_sf"/>
</dbReference>
<dbReference type="Gene3D" id="3.40.50.150">
    <property type="entry name" value="Vaccinia Virus protein VP39"/>
    <property type="match status" value="1"/>
</dbReference>
<evidence type="ECO:0000313" key="2">
    <source>
        <dbReference type="Proteomes" id="UP000318288"/>
    </source>
</evidence>